<evidence type="ECO:0000259" key="4">
    <source>
        <dbReference type="Pfam" id="PF25876"/>
    </source>
</evidence>
<gene>
    <name evidence="7" type="ORF">SAMN03080610_01336</name>
</gene>
<dbReference type="Pfam" id="PF25917">
    <property type="entry name" value="BSH_RND"/>
    <property type="match status" value="1"/>
</dbReference>
<evidence type="ECO:0000313" key="8">
    <source>
        <dbReference type="Proteomes" id="UP000199347"/>
    </source>
</evidence>
<accession>A0A1G5N142</accession>
<evidence type="ECO:0000313" key="7">
    <source>
        <dbReference type="EMBL" id="SCZ31155.1"/>
    </source>
</evidence>
<dbReference type="AlphaFoldDB" id="A0A1G5N142"/>
<evidence type="ECO:0000256" key="2">
    <source>
        <dbReference type="SAM" id="MobiDB-lite"/>
    </source>
</evidence>
<dbReference type="InterPro" id="IPR058624">
    <property type="entry name" value="MdtA-like_HH"/>
</dbReference>
<dbReference type="OrthoDB" id="9811754at2"/>
<feature type="transmembrane region" description="Helical" evidence="3">
    <location>
        <begin position="7"/>
        <end position="28"/>
    </location>
</feature>
<keyword evidence="3" id="KW-0472">Membrane</keyword>
<dbReference type="RefSeq" id="WP_092810825.1">
    <property type="nucleotide sequence ID" value="NZ_FMVW01000002.1"/>
</dbReference>
<sequence length="386" mass="41399">MFNFLRSFSTILAVTIGLLGICVVLYAWRLPPFTSAVEVTENAYVRGPVTMIAPQVAGYVTEVPVQDFETVEKGDLLVQLDDRIYRQKLEQARAELDAQKAALANSEQSRHSAEAKLRSTQAQLAGKKAALQQAEADWKRVEPLVDRGVVNKASGDESRSRRDQAQAAYDEAKAEIEVARQELQSTIVNRASLKAAVEGAEAAVHLAEIDLDNTHITAPASGRLGQVGTRIGQYVSAGTQLVALVPESIWVVANFKETQVAKMRIGQPVTFTVDALEGASLSGHIERFSPATGSEFSVIKSDNASGNFTKVAQRLPVRIAIDPGQPLSERLAPGMSVVATVDTAAKSAPEIADEGDRPTSGNASGKKPVRIGRTESRAGDARLETN</sequence>
<evidence type="ECO:0000256" key="1">
    <source>
        <dbReference type="SAM" id="Coils"/>
    </source>
</evidence>
<dbReference type="EMBL" id="FMVW01000002">
    <property type="protein sequence ID" value="SCZ31155.1"/>
    <property type="molecule type" value="Genomic_DNA"/>
</dbReference>
<evidence type="ECO:0000256" key="3">
    <source>
        <dbReference type="SAM" id="Phobius"/>
    </source>
</evidence>
<dbReference type="Pfam" id="PF25954">
    <property type="entry name" value="Beta-barrel_RND_2"/>
    <property type="match status" value="1"/>
</dbReference>
<feature type="coiled-coil region" evidence="1">
    <location>
        <begin position="86"/>
        <end position="189"/>
    </location>
</feature>
<dbReference type="InterPro" id="IPR050739">
    <property type="entry name" value="MFP"/>
</dbReference>
<feature type="region of interest" description="Disordered" evidence="2">
    <location>
        <begin position="347"/>
        <end position="386"/>
    </location>
</feature>
<feature type="domain" description="Multidrug resistance protein MdtA-like barrel-sandwich hybrid" evidence="5">
    <location>
        <begin position="52"/>
        <end position="245"/>
    </location>
</feature>
<dbReference type="Gene3D" id="2.40.50.100">
    <property type="match status" value="1"/>
</dbReference>
<dbReference type="InterPro" id="IPR058625">
    <property type="entry name" value="MdtA-like_BSH"/>
</dbReference>
<keyword evidence="3" id="KW-1133">Transmembrane helix</keyword>
<dbReference type="GO" id="GO:0055085">
    <property type="term" value="P:transmembrane transport"/>
    <property type="evidence" value="ECO:0007669"/>
    <property type="project" value="InterPro"/>
</dbReference>
<dbReference type="Gene3D" id="1.10.287.470">
    <property type="entry name" value="Helix hairpin bin"/>
    <property type="match status" value="2"/>
</dbReference>
<name>A0A1G5N142_AFIMA</name>
<dbReference type="PANTHER" id="PTHR30386:SF24">
    <property type="entry name" value="MULTIDRUG RESISTANCE EFFLUX PUMP"/>
    <property type="match status" value="1"/>
</dbReference>
<dbReference type="Gene3D" id="2.40.30.170">
    <property type="match status" value="1"/>
</dbReference>
<dbReference type="Proteomes" id="UP000199347">
    <property type="component" value="Unassembled WGS sequence"/>
</dbReference>
<dbReference type="SUPFAM" id="SSF111369">
    <property type="entry name" value="HlyD-like secretion proteins"/>
    <property type="match status" value="3"/>
</dbReference>
<dbReference type="PRINTS" id="PR01490">
    <property type="entry name" value="RTXTOXIND"/>
</dbReference>
<feature type="compositionally biased region" description="Basic and acidic residues" evidence="2">
    <location>
        <begin position="372"/>
        <end position="386"/>
    </location>
</feature>
<dbReference type="Pfam" id="PF25876">
    <property type="entry name" value="HH_MFP_RND"/>
    <property type="match status" value="1"/>
</dbReference>
<evidence type="ECO:0000259" key="5">
    <source>
        <dbReference type="Pfam" id="PF25917"/>
    </source>
</evidence>
<keyword evidence="3" id="KW-0812">Transmembrane</keyword>
<keyword evidence="1" id="KW-0175">Coiled coil</keyword>
<feature type="domain" description="CusB-like beta-barrel" evidence="6">
    <location>
        <begin position="248"/>
        <end position="291"/>
    </location>
</feature>
<dbReference type="STRING" id="1120955.SAMN03080610_01336"/>
<reference evidence="7 8" key="1">
    <citation type="submission" date="2016-10" db="EMBL/GenBank/DDBJ databases">
        <authorList>
            <person name="de Groot N.N."/>
        </authorList>
    </citation>
    <scope>NUCLEOTIDE SEQUENCE [LARGE SCALE GENOMIC DNA]</scope>
    <source>
        <strain evidence="7 8">DSM 2698</strain>
    </source>
</reference>
<dbReference type="InterPro" id="IPR058792">
    <property type="entry name" value="Beta-barrel_RND_2"/>
</dbReference>
<dbReference type="PANTHER" id="PTHR30386">
    <property type="entry name" value="MEMBRANE FUSION SUBUNIT OF EMRAB-TOLC MULTIDRUG EFFLUX PUMP"/>
    <property type="match status" value="1"/>
</dbReference>
<proteinExistence type="predicted"/>
<organism evidence="7 8">
    <name type="scientific">Afifella marina DSM 2698</name>
    <dbReference type="NCBI Taxonomy" id="1120955"/>
    <lineage>
        <taxon>Bacteria</taxon>
        <taxon>Pseudomonadati</taxon>
        <taxon>Pseudomonadota</taxon>
        <taxon>Alphaproteobacteria</taxon>
        <taxon>Hyphomicrobiales</taxon>
        <taxon>Afifellaceae</taxon>
        <taxon>Afifella</taxon>
    </lineage>
</organism>
<evidence type="ECO:0000259" key="6">
    <source>
        <dbReference type="Pfam" id="PF25954"/>
    </source>
</evidence>
<keyword evidence="8" id="KW-1185">Reference proteome</keyword>
<protein>
    <submittedName>
        <fullName evidence="7">Multidrug resistance efflux pump</fullName>
    </submittedName>
</protein>
<feature type="domain" description="Multidrug resistance protein MdtA-like alpha-helical hairpin" evidence="4">
    <location>
        <begin position="117"/>
        <end position="185"/>
    </location>
</feature>